<evidence type="ECO:0000313" key="5">
    <source>
        <dbReference type="EMBL" id="MBP1925567.1"/>
    </source>
</evidence>
<dbReference type="PANTHER" id="PTHR43356:SF2">
    <property type="entry name" value="PHOSPHATE ACETYLTRANSFERASE"/>
    <property type="match status" value="1"/>
</dbReference>
<keyword evidence="3 5" id="KW-0012">Acyltransferase</keyword>
<keyword evidence="6" id="KW-1185">Reference proteome</keyword>
<evidence type="ECO:0000256" key="3">
    <source>
        <dbReference type="ARBA" id="ARBA00023315"/>
    </source>
</evidence>
<dbReference type="PIRSF" id="PIRSF000428">
    <property type="entry name" value="P_Ac_trans"/>
    <property type="match status" value="1"/>
</dbReference>
<dbReference type="InterPro" id="IPR050500">
    <property type="entry name" value="Phos_Acetyltrans/Butyryltrans"/>
</dbReference>
<evidence type="ECO:0000256" key="1">
    <source>
        <dbReference type="ARBA" id="ARBA00005656"/>
    </source>
</evidence>
<dbReference type="EMBL" id="JAGGKS010000003">
    <property type="protein sequence ID" value="MBP1925567.1"/>
    <property type="molecule type" value="Genomic_DNA"/>
</dbReference>
<proteinExistence type="inferred from homology"/>
<dbReference type="InterPro" id="IPR002505">
    <property type="entry name" value="PTA_PTB"/>
</dbReference>
<comment type="caution">
    <text evidence="5">The sequence shown here is derived from an EMBL/GenBank/DDBJ whole genome shotgun (WGS) entry which is preliminary data.</text>
</comment>
<reference evidence="5 6" key="1">
    <citation type="submission" date="2021-03" db="EMBL/GenBank/DDBJ databases">
        <title>Genomic Encyclopedia of Type Strains, Phase IV (KMG-IV): sequencing the most valuable type-strain genomes for metagenomic binning, comparative biology and taxonomic classification.</title>
        <authorList>
            <person name="Goeker M."/>
        </authorList>
    </citation>
    <scope>NUCLEOTIDE SEQUENCE [LARGE SCALE GENOMIC DNA]</scope>
    <source>
        <strain evidence="5 6">DSM 24004</strain>
    </source>
</reference>
<sequence>MRKLEELKKLLVTKEKMKLAVVSAEEENVLIAVDDAFNNGLIIPILIGDIEKISLYASKLLIDISKYQIISANSFEESAKIAVTMVNEGRADFLIKGLLDTSILLKQVLNKDYGLISGKQLSHVMIYEMPNYNKLLFLTDGGMVTYPSLSQKKDLILNAVEVARAIGYEEIKVACLAAKEKINPKMPATVDAGQLKEMYLNKQFENGVIVEGPISLDLAISKESADIKKYNSPVAGDADVLLVPNIEMGNGIGKSISLFGNGLNAGVIMGATSPIVLVSRSDSYESKYYSILLGAIVSQYNRK</sequence>
<dbReference type="SUPFAM" id="SSF53659">
    <property type="entry name" value="Isocitrate/Isopropylmalate dehydrogenase-like"/>
    <property type="match status" value="1"/>
</dbReference>
<feature type="domain" description="Phosphate acetyl/butaryl transferase" evidence="4">
    <location>
        <begin position="77"/>
        <end position="293"/>
    </location>
</feature>
<dbReference type="Gene3D" id="3.40.718.10">
    <property type="entry name" value="Isopropylmalate Dehydrogenase"/>
    <property type="match status" value="1"/>
</dbReference>
<accession>A0ABS4GCZ0</accession>
<dbReference type="GO" id="GO:0050182">
    <property type="term" value="F:phosphate butyryltransferase activity"/>
    <property type="evidence" value="ECO:0007669"/>
    <property type="project" value="UniProtKB-EC"/>
</dbReference>
<organism evidence="5 6">
    <name type="scientific">Sedimentibacter acidaminivorans</name>
    <dbReference type="NCBI Taxonomy" id="913099"/>
    <lineage>
        <taxon>Bacteria</taxon>
        <taxon>Bacillati</taxon>
        <taxon>Bacillota</taxon>
        <taxon>Tissierellia</taxon>
        <taxon>Sedimentibacter</taxon>
    </lineage>
</organism>
<name>A0ABS4GCZ0_9FIRM</name>
<gene>
    <name evidence="5" type="ORF">J2Z76_001426</name>
</gene>
<dbReference type="Proteomes" id="UP001519342">
    <property type="component" value="Unassembled WGS sequence"/>
</dbReference>
<keyword evidence="2 5" id="KW-0808">Transferase</keyword>
<protein>
    <submittedName>
        <fullName evidence="5">Phosphate butyryltransferase</fullName>
        <ecNumber evidence="5">2.3.1.19</ecNumber>
    </submittedName>
</protein>
<dbReference type="PANTHER" id="PTHR43356">
    <property type="entry name" value="PHOSPHATE ACETYLTRANSFERASE"/>
    <property type="match status" value="1"/>
</dbReference>
<evidence type="ECO:0000313" key="6">
    <source>
        <dbReference type="Proteomes" id="UP001519342"/>
    </source>
</evidence>
<dbReference type="Pfam" id="PF01515">
    <property type="entry name" value="PTA_PTB"/>
    <property type="match status" value="1"/>
</dbReference>
<comment type="similarity">
    <text evidence="1">Belongs to the phosphate acetyltransferase and butyryltransferase family.</text>
</comment>
<dbReference type="InterPro" id="IPR012147">
    <property type="entry name" value="P_Ac_Bu_trans"/>
</dbReference>
<dbReference type="EC" id="2.3.1.19" evidence="5"/>
<evidence type="ECO:0000256" key="2">
    <source>
        <dbReference type="ARBA" id="ARBA00022679"/>
    </source>
</evidence>
<evidence type="ECO:0000259" key="4">
    <source>
        <dbReference type="Pfam" id="PF01515"/>
    </source>
</evidence>